<evidence type="ECO:0000313" key="1">
    <source>
        <dbReference type="EMBL" id="CAH2013157.1"/>
    </source>
</evidence>
<reference evidence="1" key="1">
    <citation type="submission" date="2022-03" db="EMBL/GenBank/DDBJ databases">
        <authorList>
            <person name="Sayadi A."/>
        </authorList>
    </citation>
    <scope>NUCLEOTIDE SEQUENCE</scope>
</reference>
<comment type="caution">
    <text evidence="1">The sequence shown here is derived from an EMBL/GenBank/DDBJ whole genome shotgun (WGS) entry which is preliminary data.</text>
</comment>
<protein>
    <submittedName>
        <fullName evidence="1">Uncharacterized protein</fullName>
    </submittedName>
</protein>
<sequence>MEESHPYPVSKTRKRPQQYRVIPLYLSSLLSIEAFRKGDKI</sequence>
<proteinExistence type="predicted"/>
<gene>
    <name evidence="1" type="ORF">ACAOBT_LOCUS33244</name>
</gene>
<dbReference type="AlphaFoldDB" id="A0A9P0MHS9"/>
<dbReference type="Proteomes" id="UP001152888">
    <property type="component" value="Unassembled WGS sequence"/>
</dbReference>
<name>A0A9P0MHS9_ACAOB</name>
<dbReference type="EMBL" id="CAKOFQ010008277">
    <property type="protein sequence ID" value="CAH2013157.1"/>
    <property type="molecule type" value="Genomic_DNA"/>
</dbReference>
<evidence type="ECO:0000313" key="2">
    <source>
        <dbReference type="Proteomes" id="UP001152888"/>
    </source>
</evidence>
<keyword evidence="2" id="KW-1185">Reference proteome</keyword>
<accession>A0A9P0MHS9</accession>
<organism evidence="1 2">
    <name type="scientific">Acanthoscelides obtectus</name>
    <name type="common">Bean weevil</name>
    <name type="synonym">Bruchus obtectus</name>
    <dbReference type="NCBI Taxonomy" id="200917"/>
    <lineage>
        <taxon>Eukaryota</taxon>
        <taxon>Metazoa</taxon>
        <taxon>Ecdysozoa</taxon>
        <taxon>Arthropoda</taxon>
        <taxon>Hexapoda</taxon>
        <taxon>Insecta</taxon>
        <taxon>Pterygota</taxon>
        <taxon>Neoptera</taxon>
        <taxon>Endopterygota</taxon>
        <taxon>Coleoptera</taxon>
        <taxon>Polyphaga</taxon>
        <taxon>Cucujiformia</taxon>
        <taxon>Chrysomeloidea</taxon>
        <taxon>Chrysomelidae</taxon>
        <taxon>Bruchinae</taxon>
        <taxon>Bruchini</taxon>
        <taxon>Acanthoscelides</taxon>
    </lineage>
</organism>